<feature type="region of interest" description="Disordered" evidence="1">
    <location>
        <begin position="200"/>
        <end position="290"/>
    </location>
</feature>
<gene>
    <name evidence="2" type="ORF">NTEN_LOCUS16598</name>
</gene>
<dbReference type="OrthoDB" id="6589143at2759"/>
<feature type="compositionally biased region" description="Basic and acidic residues" evidence="1">
    <location>
        <begin position="229"/>
        <end position="241"/>
    </location>
</feature>
<keyword evidence="3" id="KW-1185">Reference proteome</keyword>
<evidence type="ECO:0000256" key="1">
    <source>
        <dbReference type="SAM" id="MobiDB-lite"/>
    </source>
</evidence>
<protein>
    <submittedName>
        <fullName evidence="2">Uncharacterized protein</fullName>
    </submittedName>
</protein>
<dbReference type="AlphaFoldDB" id="A0A6H5H761"/>
<feature type="compositionally biased region" description="Acidic residues" evidence="1">
    <location>
        <begin position="211"/>
        <end position="221"/>
    </location>
</feature>
<feature type="compositionally biased region" description="Basic and acidic residues" evidence="1">
    <location>
        <begin position="255"/>
        <end position="267"/>
    </location>
</feature>
<feature type="region of interest" description="Disordered" evidence="1">
    <location>
        <begin position="385"/>
        <end position="407"/>
    </location>
</feature>
<feature type="compositionally biased region" description="Polar residues" evidence="1">
    <location>
        <begin position="268"/>
        <end position="279"/>
    </location>
</feature>
<feature type="compositionally biased region" description="Polar residues" evidence="1">
    <location>
        <begin position="242"/>
        <end position="254"/>
    </location>
</feature>
<sequence length="679" mass="76583">MENFLDIIEHKTLKDSARLEKLDKSCTTEMDEDLTAQINDSIFSKQFEGRKAISVLTLQKCGGHQFNKNPDHEISRNNEDAREGNFQIGSYRPAIGSGINNAQVNFEIEDAYQKADHEAPSSAKCGDSEKMEKISSYRDAISRLQPLLLTLIGKLDESPDTTKFPGHSVSQTFKSLERAPLTVSSSSVPDFHGDQMKVIFSEPKEKSESEITNDDEFDQETDGTLAESAEDKGKSESEPKSNLENPRAPNCTSASEKKNNENSEQSRTKGNSYNIMSSMNDRKKLSSDASMDCETSAIDYEKVRRQISEALGACEDDQVCEGRSKERKLSLKDINERMREILKSKREDGSVSVEESDKKHQQTQDIEPSKGDTLMESHCVQSMRKSDANLSPISEECPQQNTNSFEEKEKNSCQDRFELKTQKPLKRQANGTEIEARQMPIPKAEDELFQQEISECQVLIGELAKDLQKWRKTKRTKLTDTIRLSNIKNSVPTSTKFSFTHSSATVYTPRKIAISRACSSSNMKEDGTWNIDEVKKIIESLHNVEWKAEAEKVLPLCKDAEEREPNSRSSRVPLHEGLVVGERVIVEEEAARYVEGDEHVDRVMLVAGQDEENAEHVQHPSERVQQLKITLFTIDLLEPRGFCTDQQKSDAAMNNNIHAIFDEITEPCSNVFSSIDLDD</sequence>
<feature type="region of interest" description="Disordered" evidence="1">
    <location>
        <begin position="342"/>
        <end position="373"/>
    </location>
</feature>
<evidence type="ECO:0000313" key="2">
    <source>
        <dbReference type="EMBL" id="CAB0011690.1"/>
    </source>
</evidence>
<organism evidence="2 3">
    <name type="scientific">Nesidiocoris tenuis</name>
    <dbReference type="NCBI Taxonomy" id="355587"/>
    <lineage>
        <taxon>Eukaryota</taxon>
        <taxon>Metazoa</taxon>
        <taxon>Ecdysozoa</taxon>
        <taxon>Arthropoda</taxon>
        <taxon>Hexapoda</taxon>
        <taxon>Insecta</taxon>
        <taxon>Pterygota</taxon>
        <taxon>Neoptera</taxon>
        <taxon>Paraneoptera</taxon>
        <taxon>Hemiptera</taxon>
        <taxon>Heteroptera</taxon>
        <taxon>Panheteroptera</taxon>
        <taxon>Cimicomorpha</taxon>
        <taxon>Miridae</taxon>
        <taxon>Dicyphina</taxon>
        <taxon>Nesidiocoris</taxon>
    </lineage>
</organism>
<proteinExistence type="predicted"/>
<feature type="compositionally biased region" description="Polar residues" evidence="1">
    <location>
        <begin position="388"/>
        <end position="404"/>
    </location>
</feature>
<accession>A0A6H5H761</accession>
<reference evidence="2 3" key="1">
    <citation type="submission" date="2020-02" db="EMBL/GenBank/DDBJ databases">
        <authorList>
            <person name="Ferguson B K."/>
        </authorList>
    </citation>
    <scope>NUCLEOTIDE SEQUENCE [LARGE SCALE GENOMIC DNA]</scope>
</reference>
<dbReference type="Proteomes" id="UP000479000">
    <property type="component" value="Unassembled WGS sequence"/>
</dbReference>
<name>A0A6H5H761_9HEMI</name>
<dbReference type="EMBL" id="CADCXU010024252">
    <property type="protein sequence ID" value="CAB0011690.1"/>
    <property type="molecule type" value="Genomic_DNA"/>
</dbReference>
<evidence type="ECO:0000313" key="3">
    <source>
        <dbReference type="Proteomes" id="UP000479000"/>
    </source>
</evidence>